<sequence length="166" mass="18976">MIFKHKSSTVLNKPKPLLDLTKTPGQKLLSAIQKLKAKKPKKTLSTEKLKKIRKNHTRRSDLGEKIPKTCAESPVDSMIKKPSKRLASCESQRVINSFKIAKPTLKKLKSKDKIKRPKCKISVKSRNVEDMVISPIKKVRLEFLNIEDQSMLKVLGLYSDYSKHIL</sequence>
<dbReference type="EMBL" id="MPUH01000669">
    <property type="protein sequence ID" value="OMJ75772.1"/>
    <property type="molecule type" value="Genomic_DNA"/>
</dbReference>
<organism evidence="1 2">
    <name type="scientific">Stentor coeruleus</name>
    <dbReference type="NCBI Taxonomy" id="5963"/>
    <lineage>
        <taxon>Eukaryota</taxon>
        <taxon>Sar</taxon>
        <taxon>Alveolata</taxon>
        <taxon>Ciliophora</taxon>
        <taxon>Postciliodesmatophora</taxon>
        <taxon>Heterotrichea</taxon>
        <taxon>Heterotrichida</taxon>
        <taxon>Stentoridae</taxon>
        <taxon>Stentor</taxon>
    </lineage>
</organism>
<comment type="caution">
    <text evidence="1">The sequence shown here is derived from an EMBL/GenBank/DDBJ whole genome shotgun (WGS) entry which is preliminary data.</text>
</comment>
<gene>
    <name evidence="1" type="ORF">SteCoe_24996</name>
</gene>
<evidence type="ECO:0000313" key="2">
    <source>
        <dbReference type="Proteomes" id="UP000187209"/>
    </source>
</evidence>
<reference evidence="1 2" key="1">
    <citation type="submission" date="2016-11" db="EMBL/GenBank/DDBJ databases">
        <title>The macronuclear genome of Stentor coeruleus: a giant cell with tiny introns.</title>
        <authorList>
            <person name="Slabodnick M."/>
            <person name="Ruby J.G."/>
            <person name="Reiff S.B."/>
            <person name="Swart E.C."/>
            <person name="Gosai S."/>
            <person name="Prabakaran S."/>
            <person name="Witkowska E."/>
            <person name="Larue G.E."/>
            <person name="Fisher S."/>
            <person name="Freeman R.M."/>
            <person name="Gunawardena J."/>
            <person name="Chu W."/>
            <person name="Stover N.A."/>
            <person name="Gregory B.D."/>
            <person name="Nowacki M."/>
            <person name="Derisi J."/>
            <person name="Roy S.W."/>
            <person name="Marshall W.F."/>
            <person name="Sood P."/>
        </authorList>
    </citation>
    <scope>NUCLEOTIDE SEQUENCE [LARGE SCALE GENOMIC DNA]</scope>
    <source>
        <strain evidence="1">WM001</strain>
    </source>
</reference>
<keyword evidence="2" id="KW-1185">Reference proteome</keyword>
<dbReference type="AlphaFoldDB" id="A0A1R2BG80"/>
<protein>
    <submittedName>
        <fullName evidence="1">Uncharacterized protein</fullName>
    </submittedName>
</protein>
<accession>A0A1R2BG80</accession>
<name>A0A1R2BG80_9CILI</name>
<dbReference type="Proteomes" id="UP000187209">
    <property type="component" value="Unassembled WGS sequence"/>
</dbReference>
<proteinExistence type="predicted"/>
<evidence type="ECO:0000313" key="1">
    <source>
        <dbReference type="EMBL" id="OMJ75772.1"/>
    </source>
</evidence>